<keyword evidence="1" id="KW-1133">Transmembrane helix</keyword>
<accession>A0A3N4S8D0</accession>
<keyword evidence="1" id="KW-0812">Transmembrane</keyword>
<sequence length="32" mass="3529">MDLIVTLLILGDGAGMVVLSWLFVRGAIRRSR</sequence>
<name>A0A3N4S8D0_9ACTN</name>
<proteinExistence type="predicted"/>
<evidence type="ECO:0000313" key="3">
    <source>
        <dbReference type="Proteomes" id="UP000266906"/>
    </source>
</evidence>
<gene>
    <name evidence="2" type="ORF">EDD38_3283</name>
</gene>
<reference evidence="2 3" key="1">
    <citation type="submission" date="2018-11" db="EMBL/GenBank/DDBJ databases">
        <title>Sequencing the genomes of 1000 actinobacteria strains.</title>
        <authorList>
            <person name="Klenk H.-P."/>
        </authorList>
    </citation>
    <scope>NUCLEOTIDE SEQUENCE [LARGE SCALE GENOMIC DNA]</scope>
    <source>
        <strain evidence="2 3">DSM 44781</strain>
    </source>
</reference>
<feature type="transmembrane region" description="Helical" evidence="1">
    <location>
        <begin position="6"/>
        <end position="24"/>
    </location>
</feature>
<dbReference type="Proteomes" id="UP000266906">
    <property type="component" value="Unassembled WGS sequence"/>
</dbReference>
<evidence type="ECO:0000256" key="1">
    <source>
        <dbReference type="SAM" id="Phobius"/>
    </source>
</evidence>
<protein>
    <submittedName>
        <fullName evidence="2">Uncharacterized protein</fullName>
    </submittedName>
</protein>
<dbReference type="AlphaFoldDB" id="A0A3N4S8D0"/>
<dbReference type="EMBL" id="RKQG01000001">
    <property type="protein sequence ID" value="RPE34940.1"/>
    <property type="molecule type" value="Genomic_DNA"/>
</dbReference>
<organism evidence="2 3">
    <name type="scientific">Kitasatospora cineracea</name>
    <dbReference type="NCBI Taxonomy" id="88074"/>
    <lineage>
        <taxon>Bacteria</taxon>
        <taxon>Bacillati</taxon>
        <taxon>Actinomycetota</taxon>
        <taxon>Actinomycetes</taxon>
        <taxon>Kitasatosporales</taxon>
        <taxon>Streptomycetaceae</taxon>
        <taxon>Kitasatospora</taxon>
    </lineage>
</organism>
<keyword evidence="3" id="KW-1185">Reference proteome</keyword>
<keyword evidence="1" id="KW-0472">Membrane</keyword>
<evidence type="ECO:0000313" key="2">
    <source>
        <dbReference type="EMBL" id="RPE34940.1"/>
    </source>
</evidence>
<comment type="caution">
    <text evidence="2">The sequence shown here is derived from an EMBL/GenBank/DDBJ whole genome shotgun (WGS) entry which is preliminary data.</text>
</comment>